<dbReference type="EMBL" id="JAKKPZ010000001">
    <property type="protein sequence ID" value="KAI1728238.1"/>
    <property type="molecule type" value="Genomic_DNA"/>
</dbReference>
<gene>
    <name evidence="1" type="ORF">DdX_00402</name>
</gene>
<dbReference type="AlphaFoldDB" id="A0AAD4RAB8"/>
<proteinExistence type="predicted"/>
<keyword evidence="2" id="KW-1185">Reference proteome</keyword>
<organism evidence="1 2">
    <name type="scientific">Ditylenchus destructor</name>
    <dbReference type="NCBI Taxonomy" id="166010"/>
    <lineage>
        <taxon>Eukaryota</taxon>
        <taxon>Metazoa</taxon>
        <taxon>Ecdysozoa</taxon>
        <taxon>Nematoda</taxon>
        <taxon>Chromadorea</taxon>
        <taxon>Rhabditida</taxon>
        <taxon>Tylenchina</taxon>
        <taxon>Tylenchomorpha</taxon>
        <taxon>Sphaerularioidea</taxon>
        <taxon>Anguinidae</taxon>
        <taxon>Anguininae</taxon>
        <taxon>Ditylenchus</taxon>
    </lineage>
</organism>
<sequence>MNCMVKCYLRENTFIVRIRVGNRRVPNNSVMIFNNISRTFPMGQSISEAIVLNGHIKNTIVSEMAQNKLCGKRTANKYVNFMAEQLNNYENSYVAVFTSSSMSLLLVVSQALIGLISTDYLMVEANRAAEPNSFRAMDTLDDDYGAVLCAWALKLCRPTP</sequence>
<evidence type="ECO:0000313" key="1">
    <source>
        <dbReference type="EMBL" id="KAI1728238.1"/>
    </source>
</evidence>
<protein>
    <submittedName>
        <fullName evidence="1">Uncharacterized protein</fullName>
    </submittedName>
</protein>
<name>A0AAD4RAB8_9BILA</name>
<accession>A0AAD4RAB8</accession>
<evidence type="ECO:0000313" key="2">
    <source>
        <dbReference type="Proteomes" id="UP001201812"/>
    </source>
</evidence>
<reference evidence="1" key="1">
    <citation type="submission" date="2022-01" db="EMBL/GenBank/DDBJ databases">
        <title>Genome Sequence Resource for Two Populations of Ditylenchus destructor, the Migratory Endoparasitic Phytonematode.</title>
        <authorList>
            <person name="Zhang H."/>
            <person name="Lin R."/>
            <person name="Xie B."/>
        </authorList>
    </citation>
    <scope>NUCLEOTIDE SEQUENCE</scope>
    <source>
        <strain evidence="1">BazhouSP</strain>
    </source>
</reference>
<dbReference type="Proteomes" id="UP001201812">
    <property type="component" value="Unassembled WGS sequence"/>
</dbReference>
<comment type="caution">
    <text evidence="1">The sequence shown here is derived from an EMBL/GenBank/DDBJ whole genome shotgun (WGS) entry which is preliminary data.</text>
</comment>